<proteinExistence type="predicted"/>
<dbReference type="EMBL" id="MK500591">
    <property type="protein sequence ID" value="QBK93205.1"/>
    <property type="molecule type" value="Genomic_DNA"/>
</dbReference>
<reference evidence="1" key="1">
    <citation type="journal article" date="2019" name="MBio">
        <title>Virus Genomes from Deep Sea Sediments Expand the Ocean Megavirome and Support Independent Origins of Viral Gigantism.</title>
        <authorList>
            <person name="Backstrom D."/>
            <person name="Yutin N."/>
            <person name="Jorgensen S.L."/>
            <person name="Dharamshi J."/>
            <person name="Homa F."/>
            <person name="Zaremba-Niedwiedzka K."/>
            <person name="Spang A."/>
            <person name="Wolf Y.I."/>
            <person name="Koonin E.V."/>
            <person name="Ettema T.J."/>
        </authorList>
    </citation>
    <scope>NUCLEOTIDE SEQUENCE</scope>
</reference>
<evidence type="ECO:0000313" key="1">
    <source>
        <dbReference type="EMBL" id="QBK93205.1"/>
    </source>
</evidence>
<organism evidence="1">
    <name type="scientific">Pithovirus LCPAC403</name>
    <dbReference type="NCBI Taxonomy" id="2506596"/>
    <lineage>
        <taxon>Viruses</taxon>
        <taxon>Pithoviruses</taxon>
    </lineage>
</organism>
<sequence>MSEEEKDRKIFWDNIVQNVQHYLVDGLDQENPETDYEEYLDRVFKFQAEFNMKALNDKKEWFSIELILKSFFCSNMSADYAGEYHYENFLPLFERIAELSPGGKISIKWILGLNHIKEVREADDRSPFIWKTHNQEYIQSLKPLVAMYQKVHHLFTCDLEDDQDDIEEELHDFPYFEGTYAHASYLHQLESNEEFTQ</sequence>
<accession>A0A481ZCJ7</accession>
<protein>
    <submittedName>
        <fullName evidence="1">Uncharacterized protein</fullName>
    </submittedName>
</protein>
<gene>
    <name evidence="1" type="ORF">LCPAC403_03390</name>
</gene>
<name>A0A481ZCJ7_9VIRU</name>